<reference evidence="4" key="1">
    <citation type="journal article" date="2020" name="mSystems">
        <title>Genome- and Community-Level Interaction Insights into Carbon Utilization and Element Cycling Functions of Hydrothermarchaeota in Hydrothermal Sediment.</title>
        <authorList>
            <person name="Zhou Z."/>
            <person name="Liu Y."/>
            <person name="Xu W."/>
            <person name="Pan J."/>
            <person name="Luo Z.H."/>
            <person name="Li M."/>
        </authorList>
    </citation>
    <scope>NUCLEOTIDE SEQUENCE [LARGE SCALE GENOMIC DNA]</scope>
    <source>
        <strain evidence="4">SpSt-265</strain>
        <strain evidence="5">SpSt-465</strain>
    </source>
</reference>
<dbReference type="GO" id="GO:0016491">
    <property type="term" value="F:oxidoreductase activity"/>
    <property type="evidence" value="ECO:0007669"/>
    <property type="project" value="InterPro"/>
</dbReference>
<feature type="domain" description="NADPH-dependent FMN reductase-like" evidence="3">
    <location>
        <begin position="7"/>
        <end position="147"/>
    </location>
</feature>
<evidence type="ECO:0000256" key="2">
    <source>
        <dbReference type="ARBA" id="ARBA00022643"/>
    </source>
</evidence>
<name>A0A7C1NEM6_UNCW3</name>
<keyword evidence="1" id="KW-0285">Flavoprotein</keyword>
<evidence type="ECO:0000313" key="4">
    <source>
        <dbReference type="EMBL" id="HEA87578.1"/>
    </source>
</evidence>
<dbReference type="PANTHER" id="PTHR43278:SF4">
    <property type="entry name" value="NAD(P)H-DEPENDENT FMN-CONTAINING OXIDOREDUCTASE YWQN-RELATED"/>
    <property type="match status" value="1"/>
</dbReference>
<dbReference type="InterPro" id="IPR029039">
    <property type="entry name" value="Flavoprotein-like_sf"/>
</dbReference>
<protein>
    <submittedName>
        <fullName evidence="4">Flavodoxin family protein</fullName>
    </submittedName>
</protein>
<dbReference type="SUPFAM" id="SSF52218">
    <property type="entry name" value="Flavoproteins"/>
    <property type="match status" value="1"/>
</dbReference>
<comment type="caution">
    <text evidence="4">The sequence shown here is derived from an EMBL/GenBank/DDBJ whole genome shotgun (WGS) entry which is preliminary data.</text>
</comment>
<keyword evidence="2" id="KW-0288">FMN</keyword>
<dbReference type="InterPro" id="IPR005025">
    <property type="entry name" value="FMN_Rdtase-like_dom"/>
</dbReference>
<evidence type="ECO:0000259" key="3">
    <source>
        <dbReference type="Pfam" id="PF03358"/>
    </source>
</evidence>
<dbReference type="EMBL" id="DSTU01000001">
    <property type="protein sequence ID" value="HFJ53119.1"/>
    <property type="molecule type" value="Genomic_DNA"/>
</dbReference>
<sequence length="192" mass="21308">MGDMKKKVLVLEGSPRRGNTALVTDWVLEGLGKKGVEVRRVRVCELNIAGCQECFGCRAEKRRAGCQQDDDMLELYDLIVDADLVIWTSPIFCWGVTSQLKAVVDRCFALLKGESLVKGSNWALILTAGGDHYDGADLAVEMFRRLAEFGKANYLGQLVVPSCSEPGVLKRRQEVVESARRFGRELRSQIIG</sequence>
<dbReference type="EMBL" id="DSLG01000007">
    <property type="protein sequence ID" value="HEA87578.1"/>
    <property type="molecule type" value="Genomic_DNA"/>
</dbReference>
<evidence type="ECO:0000313" key="5">
    <source>
        <dbReference type="EMBL" id="HFJ53119.1"/>
    </source>
</evidence>
<evidence type="ECO:0000256" key="1">
    <source>
        <dbReference type="ARBA" id="ARBA00022630"/>
    </source>
</evidence>
<organism evidence="4">
    <name type="scientific">candidate division WOR-3 bacterium</name>
    <dbReference type="NCBI Taxonomy" id="2052148"/>
    <lineage>
        <taxon>Bacteria</taxon>
        <taxon>Bacteria division WOR-3</taxon>
    </lineage>
</organism>
<dbReference type="AlphaFoldDB" id="A0A7C1NEM6"/>
<proteinExistence type="predicted"/>
<gene>
    <name evidence="4" type="ORF">ENP94_06175</name>
    <name evidence="5" type="ORF">ENS16_00280</name>
</gene>
<accession>A0A7C1NEM6</accession>
<dbReference type="InterPro" id="IPR051796">
    <property type="entry name" value="ISF_SsuE-like"/>
</dbReference>
<dbReference type="Gene3D" id="3.40.50.360">
    <property type="match status" value="1"/>
</dbReference>
<dbReference type="PANTHER" id="PTHR43278">
    <property type="entry name" value="NAD(P)H-DEPENDENT FMN-CONTAINING OXIDOREDUCTASE YWQN-RELATED"/>
    <property type="match status" value="1"/>
</dbReference>
<dbReference type="Pfam" id="PF03358">
    <property type="entry name" value="FMN_red"/>
    <property type="match status" value="1"/>
</dbReference>